<dbReference type="InterPro" id="IPR002933">
    <property type="entry name" value="Peptidase_M20"/>
</dbReference>
<dbReference type="Gene3D" id="3.40.630.10">
    <property type="entry name" value="Zn peptidases"/>
    <property type="match status" value="1"/>
</dbReference>
<dbReference type="PANTHER" id="PTHR43808">
    <property type="entry name" value="ACETYLORNITHINE DEACETYLASE"/>
    <property type="match status" value="1"/>
</dbReference>
<dbReference type="Pfam" id="PF01546">
    <property type="entry name" value="Peptidase_M20"/>
    <property type="match status" value="1"/>
</dbReference>
<evidence type="ECO:0000313" key="1">
    <source>
        <dbReference type="EMBL" id="WLR43847.1"/>
    </source>
</evidence>
<keyword evidence="2" id="KW-1185">Reference proteome</keyword>
<dbReference type="InterPro" id="IPR050072">
    <property type="entry name" value="Peptidase_M20A"/>
</dbReference>
<proteinExistence type="predicted"/>
<dbReference type="SUPFAM" id="SSF53187">
    <property type="entry name" value="Zn-dependent exopeptidases"/>
    <property type="match status" value="1"/>
</dbReference>
<dbReference type="InterPro" id="IPR012166">
    <property type="entry name" value="Uncharacterised_RocB"/>
</dbReference>
<organism evidence="1 2">
    <name type="scientific">Bacillus carboniphilus</name>
    <dbReference type="NCBI Taxonomy" id="86663"/>
    <lineage>
        <taxon>Bacteria</taxon>
        <taxon>Bacillati</taxon>
        <taxon>Bacillota</taxon>
        <taxon>Bacilli</taxon>
        <taxon>Bacillales</taxon>
        <taxon>Bacillaceae</taxon>
        <taxon>Bacillus</taxon>
    </lineage>
</organism>
<dbReference type="PANTHER" id="PTHR43808:SF27">
    <property type="entry name" value="PROTEIN ROCB"/>
    <property type="match status" value="1"/>
</dbReference>
<accession>A0ABY9JZ58</accession>
<gene>
    <name evidence="1" type="ORF">LC087_06920</name>
</gene>
<dbReference type="RefSeq" id="WP_226540101.1">
    <property type="nucleotide sequence ID" value="NZ_CP129013.1"/>
</dbReference>
<name>A0ABY9JZ58_9BACI</name>
<sequence>MQWQTKQQLKELLCTLVEHPTVTLTEGEASFSEQLFYRLKKFPYFKKNEEFLNLHPLRDGRAVLTALVKKPNVSKTVILLSHFDVVDVQDYGYLKPLAFQPEQLTHELTQQKDRLPLQVVQDMEHGEWLFGRGIMDMKAGLTVQLSMLERAMKGEFDGNVLLLTVPDEEVNSEGMLAAVPALNELAKKHALTYQACVNSEPMFAKVPNDEDRYVYTGSIGKLLSGFFCKGIEAHVGEPFSGFNPNFMVSKINEKMELNPSFCEKAEGEVTPPPTNLMQKDLKEEYSVQTPHESVSMFNIFTMDRPFSQIHKQLLSVAQEAAKEIEEHLKKRAIAYSEMVPFEPLAHKVNVFTYEQLLEKAIERFGEQEVFRRLDYVASNRGELGDRDFSTKLVAELAALLSEDSPMIVLFYSPPFYPSVSSKEDELIENVCSNLIDFARDQYHIRLQRQYYFPGLSDLSFVQLRDSVNIDLLTTNMPLYGKGYSLPLEEMKEINVPVINVGPVGRDPHKWTERLDIQYTFEYLPELLSYTIESLLK</sequence>
<dbReference type="PIRSF" id="PIRSF010386">
    <property type="entry name" value="RocB"/>
    <property type="match status" value="1"/>
</dbReference>
<protein>
    <submittedName>
        <fullName evidence="1">M20/M25/M40 family metallo-hydrolase</fullName>
    </submittedName>
</protein>
<dbReference type="Proteomes" id="UP001197974">
    <property type="component" value="Chromosome"/>
</dbReference>
<evidence type="ECO:0000313" key="2">
    <source>
        <dbReference type="Proteomes" id="UP001197974"/>
    </source>
</evidence>
<reference evidence="1 2" key="1">
    <citation type="submission" date="2023-06" db="EMBL/GenBank/DDBJ databases">
        <title>Five Gram-positive bacteria isolated from mangrove sediments in Shenzhen, Guangdong, China.</title>
        <authorList>
            <person name="Yu S."/>
            <person name="Zheng W."/>
            <person name="Huang Y."/>
        </authorList>
    </citation>
    <scope>NUCLEOTIDE SEQUENCE [LARGE SCALE GENOMIC DNA]</scope>
    <source>
        <strain evidence="1 2">SaN35-3</strain>
    </source>
</reference>
<dbReference type="EMBL" id="CP129013">
    <property type="protein sequence ID" value="WLR43847.1"/>
    <property type="molecule type" value="Genomic_DNA"/>
</dbReference>